<feature type="transmembrane region" description="Helical" evidence="7">
    <location>
        <begin position="233"/>
        <end position="255"/>
    </location>
</feature>
<dbReference type="GO" id="GO:0022857">
    <property type="term" value="F:transmembrane transporter activity"/>
    <property type="evidence" value="ECO:0007669"/>
    <property type="project" value="InterPro"/>
</dbReference>
<dbReference type="GO" id="GO:0016020">
    <property type="term" value="C:membrane"/>
    <property type="evidence" value="ECO:0007669"/>
    <property type="project" value="UniProtKB-SubCell"/>
</dbReference>
<evidence type="ECO:0000256" key="1">
    <source>
        <dbReference type="ARBA" id="ARBA00004141"/>
    </source>
</evidence>
<dbReference type="InterPro" id="IPR036259">
    <property type="entry name" value="MFS_trans_sf"/>
</dbReference>
<dbReference type="Pfam" id="PF07690">
    <property type="entry name" value="MFS_1"/>
    <property type="match status" value="1"/>
</dbReference>
<feature type="compositionally biased region" description="Polar residues" evidence="6">
    <location>
        <begin position="1"/>
        <end position="15"/>
    </location>
</feature>
<keyword evidence="5 7" id="KW-0472">Membrane</keyword>
<proteinExistence type="predicted"/>
<feature type="transmembrane region" description="Helical" evidence="7">
    <location>
        <begin position="430"/>
        <end position="451"/>
    </location>
</feature>
<keyword evidence="4 7" id="KW-1133">Transmembrane helix</keyword>
<reference evidence="10 12" key="2">
    <citation type="submission" date="2023-09" db="EMBL/GenBank/DDBJ databases">
        <title>Complete-Gapless Cercospora beticola genome.</title>
        <authorList>
            <person name="Wyatt N.A."/>
            <person name="Spanner R.E."/>
            <person name="Bolton M.D."/>
        </authorList>
    </citation>
    <scope>NUCLEOTIDE SEQUENCE [LARGE SCALE GENOMIC DNA]</scope>
    <source>
        <strain evidence="10">Cb09-40</strain>
    </source>
</reference>
<feature type="transmembrane region" description="Helical" evidence="7">
    <location>
        <begin position="340"/>
        <end position="359"/>
    </location>
</feature>
<evidence type="ECO:0000256" key="2">
    <source>
        <dbReference type="ARBA" id="ARBA00022448"/>
    </source>
</evidence>
<evidence type="ECO:0000256" key="5">
    <source>
        <dbReference type="ARBA" id="ARBA00023136"/>
    </source>
</evidence>
<feature type="region of interest" description="Disordered" evidence="6">
    <location>
        <begin position="1"/>
        <end position="48"/>
    </location>
</feature>
<dbReference type="InterPro" id="IPR011701">
    <property type="entry name" value="MFS"/>
</dbReference>
<evidence type="ECO:0000256" key="7">
    <source>
        <dbReference type="SAM" id="Phobius"/>
    </source>
</evidence>
<feature type="domain" description="Major facilitator superfamily (MFS) profile" evidence="8">
    <location>
        <begin position="71"/>
        <end position="490"/>
    </location>
</feature>
<feature type="transmembrane region" description="Helical" evidence="7">
    <location>
        <begin position="366"/>
        <end position="386"/>
    </location>
</feature>
<accession>A0A2G5HPL2</accession>
<feature type="transmembrane region" description="Helical" evidence="7">
    <location>
        <begin position="463"/>
        <end position="484"/>
    </location>
</feature>
<dbReference type="EMBL" id="LKMD01000104">
    <property type="protein sequence ID" value="PIA94486.1"/>
    <property type="molecule type" value="Genomic_DNA"/>
</dbReference>
<feature type="transmembrane region" description="Helical" evidence="7">
    <location>
        <begin position="137"/>
        <end position="156"/>
    </location>
</feature>
<keyword evidence="2" id="KW-0813">Transport</keyword>
<dbReference type="PROSITE" id="PS50850">
    <property type="entry name" value="MFS"/>
    <property type="match status" value="1"/>
</dbReference>
<dbReference type="Proteomes" id="UP001302367">
    <property type="component" value="Chromosome 6"/>
</dbReference>
<gene>
    <name evidence="9" type="ORF">CB0940_08550</name>
    <name evidence="10" type="ORF">RHO25_009777</name>
</gene>
<dbReference type="AlphaFoldDB" id="A0A2G5HPL2"/>
<dbReference type="FunFam" id="1.20.1250.20:FF:000068">
    <property type="entry name" value="MFS general substrate transporter"/>
    <property type="match status" value="1"/>
</dbReference>
<dbReference type="PANTHER" id="PTHR43791">
    <property type="entry name" value="PERMEASE-RELATED"/>
    <property type="match status" value="1"/>
</dbReference>
<evidence type="ECO:0000256" key="4">
    <source>
        <dbReference type="ARBA" id="ARBA00022989"/>
    </source>
</evidence>
<feature type="transmembrane region" description="Helical" evidence="7">
    <location>
        <begin position="315"/>
        <end position="334"/>
    </location>
</feature>
<dbReference type="InterPro" id="IPR020846">
    <property type="entry name" value="MFS_dom"/>
</dbReference>
<evidence type="ECO:0000256" key="3">
    <source>
        <dbReference type="ARBA" id="ARBA00022692"/>
    </source>
</evidence>
<dbReference type="PANTHER" id="PTHR43791:SF22">
    <property type="entry name" value="TRANSPORTER, PUTATIVE (AFU_ORTHOLOGUE AFUA_6G11320)-RELATED"/>
    <property type="match status" value="1"/>
</dbReference>
<evidence type="ECO:0000313" key="9">
    <source>
        <dbReference type="EMBL" id="PIA94486.1"/>
    </source>
</evidence>
<reference evidence="9 11" key="1">
    <citation type="submission" date="2015-10" db="EMBL/GenBank/DDBJ databases">
        <title>The cercosporin biosynthetic gene cluster was horizontally transferred to several fungal lineages and shown to be expanded in Cercospora beticola based on microsynteny with recipient genomes.</title>
        <authorList>
            <person name="De Jonge R."/>
            <person name="Ebert M.K."/>
            <person name="Suttle J.C."/>
            <person name="Jurick Ii W.M."/>
            <person name="Secor G.A."/>
            <person name="Thomma B.P."/>
            <person name="Van De Peer Y."/>
            <person name="Bolton M.D."/>
        </authorList>
    </citation>
    <scope>NUCLEOTIDE SEQUENCE [LARGE SCALE GENOMIC DNA]</scope>
    <source>
        <strain evidence="9 11">09-40</strain>
    </source>
</reference>
<feature type="compositionally biased region" description="Basic and acidic residues" evidence="6">
    <location>
        <begin position="16"/>
        <end position="35"/>
    </location>
</feature>
<dbReference type="Proteomes" id="UP000230605">
    <property type="component" value="Chromosome 6"/>
</dbReference>
<feature type="transmembrane region" description="Helical" evidence="7">
    <location>
        <begin position="108"/>
        <end position="130"/>
    </location>
</feature>
<evidence type="ECO:0000313" key="10">
    <source>
        <dbReference type="EMBL" id="WPB05127.1"/>
    </source>
</evidence>
<protein>
    <submittedName>
        <fullName evidence="9">Putative transporter</fullName>
    </submittedName>
</protein>
<feature type="transmembrane region" description="Helical" evidence="7">
    <location>
        <begin position="200"/>
        <end position="221"/>
    </location>
</feature>
<sequence>MVLGHFSSTGATAQQDKYDPPTAADKEILDHDAEKSQTSSPPPGEVRNEEEIAAAYNINEKSLVRKLDVHLLPAVCILYLLSFLDRANVANARLEGLLVDLGITANQYLTGLTMFFVGYILLEVIWNVILKRIGPKIWLPSTTLAFGIVATLQGVVQRQNGVAGFLIVRFFLGVAEGALFPGVVFYLSMWYKRSERQFRIALFFAMASLAGAFGGILAYGIGHMRGVGGYNGWRWIFILEGLLTCVVAVAAYWFVADWPNKAKFVTEGERAFINARLKNDSDATQHEGFTWANVGSAFKDPKVWLYNGVFHTLSLPLYTLSLFLPSIIAALGYASWEAQLLTVPPYALAAILTVGYAFVSERYKLRAPFILFSTSTAILGYILLLSNPSPTTRPAQSYVGVFLAAAGIYPSVALGLSWPAMNVSGQTKRAAANGLQITIGNLGAVIGTQLYRGADAPKYVVGHSVALTYLVGNLVVVSTLWWLLNKINRERDEIAAREGAEVLTGEWQGDEDLRWRFRV</sequence>
<name>A0A2G5HPL2_CERBT</name>
<feature type="transmembrane region" description="Helical" evidence="7">
    <location>
        <begin position="398"/>
        <end position="418"/>
    </location>
</feature>
<evidence type="ECO:0000313" key="12">
    <source>
        <dbReference type="Proteomes" id="UP001302367"/>
    </source>
</evidence>
<keyword evidence="12" id="KW-1185">Reference proteome</keyword>
<evidence type="ECO:0000256" key="6">
    <source>
        <dbReference type="SAM" id="MobiDB-lite"/>
    </source>
</evidence>
<dbReference type="Gene3D" id="1.20.1250.20">
    <property type="entry name" value="MFS general substrate transporter like domains"/>
    <property type="match status" value="2"/>
</dbReference>
<dbReference type="SUPFAM" id="SSF103473">
    <property type="entry name" value="MFS general substrate transporter"/>
    <property type="match status" value="1"/>
</dbReference>
<feature type="transmembrane region" description="Helical" evidence="7">
    <location>
        <begin position="162"/>
        <end position="188"/>
    </location>
</feature>
<evidence type="ECO:0000259" key="8">
    <source>
        <dbReference type="PROSITE" id="PS50850"/>
    </source>
</evidence>
<dbReference type="OrthoDB" id="2962993at2759"/>
<evidence type="ECO:0000313" key="11">
    <source>
        <dbReference type="Proteomes" id="UP000230605"/>
    </source>
</evidence>
<dbReference type="EMBL" id="CP134189">
    <property type="protein sequence ID" value="WPB05127.1"/>
    <property type="molecule type" value="Genomic_DNA"/>
</dbReference>
<keyword evidence="3 7" id="KW-0812">Transmembrane</keyword>
<comment type="subcellular location">
    <subcellularLocation>
        <location evidence="1">Membrane</location>
        <topology evidence="1">Multi-pass membrane protein</topology>
    </subcellularLocation>
</comment>
<organism evidence="9 11">
    <name type="scientific">Cercospora beticola</name>
    <name type="common">Sugarbeet leaf spot fungus</name>
    <dbReference type="NCBI Taxonomy" id="122368"/>
    <lineage>
        <taxon>Eukaryota</taxon>
        <taxon>Fungi</taxon>
        <taxon>Dikarya</taxon>
        <taxon>Ascomycota</taxon>
        <taxon>Pezizomycotina</taxon>
        <taxon>Dothideomycetes</taxon>
        <taxon>Dothideomycetidae</taxon>
        <taxon>Mycosphaerellales</taxon>
        <taxon>Mycosphaerellaceae</taxon>
        <taxon>Cercospora</taxon>
    </lineage>
</organism>
<dbReference type="FunFam" id="1.20.1250.20:FF:000034">
    <property type="entry name" value="MFS general substrate transporter"/>
    <property type="match status" value="1"/>
</dbReference>